<evidence type="ECO:0000256" key="7">
    <source>
        <dbReference type="SAM" id="SignalP"/>
    </source>
</evidence>
<dbReference type="OrthoDB" id="1668162at2759"/>
<organism evidence="9 10">
    <name type="scientific">Zostera marina</name>
    <name type="common">Eelgrass</name>
    <dbReference type="NCBI Taxonomy" id="29655"/>
    <lineage>
        <taxon>Eukaryota</taxon>
        <taxon>Viridiplantae</taxon>
        <taxon>Streptophyta</taxon>
        <taxon>Embryophyta</taxon>
        <taxon>Tracheophyta</taxon>
        <taxon>Spermatophyta</taxon>
        <taxon>Magnoliopsida</taxon>
        <taxon>Liliopsida</taxon>
        <taxon>Zosteraceae</taxon>
        <taxon>Zostera</taxon>
    </lineage>
</organism>
<proteinExistence type="inferred from homology"/>
<keyword evidence="10" id="KW-1185">Reference proteome</keyword>
<comment type="similarity">
    <text evidence="3">Belongs to the formin-like family. Class-I subfamily.</text>
</comment>
<keyword evidence="2 7" id="KW-0732">Signal</keyword>
<dbReference type="SMART" id="SM00498">
    <property type="entry name" value="FH2"/>
    <property type="match status" value="1"/>
</dbReference>
<evidence type="ECO:0000256" key="1">
    <source>
        <dbReference type="ARBA" id="ARBA00004167"/>
    </source>
</evidence>
<feature type="compositionally biased region" description="Low complexity" evidence="5">
    <location>
        <begin position="337"/>
        <end position="348"/>
    </location>
</feature>
<feature type="chain" id="PRO_5005527538" description="Formin-like protein" evidence="7">
    <location>
        <begin position="25"/>
        <end position="931"/>
    </location>
</feature>
<dbReference type="Pfam" id="PF02181">
    <property type="entry name" value="FH2"/>
    <property type="match status" value="1"/>
</dbReference>
<feature type="region of interest" description="Disordered" evidence="5">
    <location>
        <begin position="299"/>
        <end position="361"/>
    </location>
</feature>
<evidence type="ECO:0000256" key="6">
    <source>
        <dbReference type="SAM" id="Phobius"/>
    </source>
</evidence>
<feature type="transmembrane region" description="Helical" evidence="6">
    <location>
        <begin position="132"/>
        <end position="155"/>
    </location>
</feature>
<reference evidence="10" key="1">
    <citation type="journal article" date="2016" name="Nature">
        <title>The genome of the seagrass Zostera marina reveals angiosperm adaptation to the sea.</title>
        <authorList>
            <person name="Olsen J.L."/>
            <person name="Rouze P."/>
            <person name="Verhelst B."/>
            <person name="Lin Y.-C."/>
            <person name="Bayer T."/>
            <person name="Collen J."/>
            <person name="Dattolo E."/>
            <person name="De Paoli E."/>
            <person name="Dittami S."/>
            <person name="Maumus F."/>
            <person name="Michel G."/>
            <person name="Kersting A."/>
            <person name="Lauritano C."/>
            <person name="Lohaus R."/>
            <person name="Toepel M."/>
            <person name="Tonon T."/>
            <person name="Vanneste K."/>
            <person name="Amirebrahimi M."/>
            <person name="Brakel J."/>
            <person name="Bostroem C."/>
            <person name="Chovatia M."/>
            <person name="Grimwood J."/>
            <person name="Jenkins J.W."/>
            <person name="Jueterbock A."/>
            <person name="Mraz A."/>
            <person name="Stam W.T."/>
            <person name="Tice H."/>
            <person name="Bornberg-Bauer E."/>
            <person name="Green P.J."/>
            <person name="Pearson G.A."/>
            <person name="Procaccini G."/>
            <person name="Duarte C.M."/>
            <person name="Schmutz J."/>
            <person name="Reusch T.B.H."/>
            <person name="Van de Peer Y."/>
        </authorList>
    </citation>
    <scope>NUCLEOTIDE SEQUENCE [LARGE SCALE GENOMIC DNA]</scope>
    <source>
        <strain evidence="10">cv. Finnish</strain>
    </source>
</reference>
<keyword evidence="6" id="KW-1133">Transmembrane helix</keyword>
<dbReference type="GO" id="GO:0016020">
    <property type="term" value="C:membrane"/>
    <property type="evidence" value="ECO:0007669"/>
    <property type="project" value="UniProtKB-SubCell"/>
</dbReference>
<dbReference type="GO" id="GO:0045010">
    <property type="term" value="P:actin nucleation"/>
    <property type="evidence" value="ECO:0007669"/>
    <property type="project" value="InterPro"/>
</dbReference>
<dbReference type="GO" id="GO:0051015">
    <property type="term" value="F:actin filament binding"/>
    <property type="evidence" value="ECO:0000318"/>
    <property type="project" value="GO_Central"/>
</dbReference>
<feature type="compositionally biased region" description="Low complexity" evidence="5">
    <location>
        <begin position="317"/>
        <end position="329"/>
    </location>
</feature>
<comment type="subcellular location">
    <subcellularLocation>
        <location evidence="1">Membrane</location>
        <topology evidence="1">Single-pass membrane protein</topology>
    </subcellularLocation>
</comment>
<evidence type="ECO:0000256" key="4">
    <source>
        <dbReference type="RuleBase" id="RU361260"/>
    </source>
</evidence>
<keyword evidence="6" id="KW-0472">Membrane</keyword>
<dbReference type="GO" id="GO:0030036">
    <property type="term" value="P:actin cytoskeleton organization"/>
    <property type="evidence" value="ECO:0000318"/>
    <property type="project" value="GO_Central"/>
</dbReference>
<comment type="caution">
    <text evidence="9">The sequence shown here is derived from an EMBL/GenBank/DDBJ whole genome shotgun (WGS) entry which is preliminary data.</text>
</comment>
<evidence type="ECO:0000256" key="2">
    <source>
        <dbReference type="ARBA" id="ARBA00022729"/>
    </source>
</evidence>
<dbReference type="InterPro" id="IPR027643">
    <property type="entry name" value="Formin-like_plant"/>
</dbReference>
<gene>
    <name evidence="9" type="ORF">ZOSMA_27G00070</name>
</gene>
<dbReference type="PANTHER" id="PTHR23213">
    <property type="entry name" value="FORMIN-RELATED"/>
    <property type="match status" value="1"/>
</dbReference>
<dbReference type="EMBL" id="LFYR01000932">
    <property type="protein sequence ID" value="KMZ66962.1"/>
    <property type="molecule type" value="Genomic_DNA"/>
</dbReference>
<evidence type="ECO:0000259" key="8">
    <source>
        <dbReference type="PROSITE" id="PS51444"/>
    </source>
</evidence>
<feature type="region of interest" description="Disordered" evidence="5">
    <location>
        <begin position="374"/>
        <end position="405"/>
    </location>
</feature>
<feature type="compositionally biased region" description="Pro residues" evidence="5">
    <location>
        <begin position="375"/>
        <end position="398"/>
    </location>
</feature>
<dbReference type="PANTHER" id="PTHR23213:SF368">
    <property type="entry name" value="HISTONE H3-K79 METHYLTRANSFERASE"/>
    <property type="match status" value="1"/>
</dbReference>
<dbReference type="InterPro" id="IPR042201">
    <property type="entry name" value="FH2_Formin_sf"/>
</dbReference>
<evidence type="ECO:0000313" key="10">
    <source>
        <dbReference type="Proteomes" id="UP000036987"/>
    </source>
</evidence>
<dbReference type="GO" id="GO:0005856">
    <property type="term" value="C:cytoskeleton"/>
    <property type="evidence" value="ECO:0000318"/>
    <property type="project" value="GO_Central"/>
</dbReference>
<feature type="domain" description="FH2" evidence="8">
    <location>
        <begin position="471"/>
        <end position="902"/>
    </location>
</feature>
<dbReference type="Gene3D" id="1.20.58.2220">
    <property type="entry name" value="Formin, FH2 domain"/>
    <property type="match status" value="1"/>
</dbReference>
<protein>
    <recommendedName>
        <fullName evidence="4">Formin-like protein</fullName>
    </recommendedName>
</protein>
<dbReference type="PROSITE" id="PS51444">
    <property type="entry name" value="FH2"/>
    <property type="match status" value="1"/>
</dbReference>
<evidence type="ECO:0000256" key="5">
    <source>
        <dbReference type="SAM" id="MobiDB-lite"/>
    </source>
</evidence>
<dbReference type="AlphaFoldDB" id="A0A0K9PFC7"/>
<dbReference type="STRING" id="29655.A0A0K9PFC7"/>
<dbReference type="InterPro" id="IPR015425">
    <property type="entry name" value="FH2_Formin"/>
</dbReference>
<evidence type="ECO:0000313" key="9">
    <source>
        <dbReference type="EMBL" id="KMZ66962.1"/>
    </source>
</evidence>
<dbReference type="OMA" id="PANPIMQ"/>
<accession>A0A0K9PFC7</accession>
<feature type="signal peptide" evidence="7">
    <location>
        <begin position="1"/>
        <end position="24"/>
    </location>
</feature>
<dbReference type="Proteomes" id="UP000036987">
    <property type="component" value="Unassembled WGS sequence"/>
</dbReference>
<evidence type="ECO:0000256" key="3">
    <source>
        <dbReference type="ARBA" id="ARBA00025793"/>
    </source>
</evidence>
<keyword evidence="6" id="KW-0812">Transmembrane</keyword>
<dbReference type="SUPFAM" id="SSF101447">
    <property type="entry name" value="Formin homology 2 domain (FH2 domain)"/>
    <property type="match status" value="1"/>
</dbReference>
<sequence length="931" mass="102404">MAPSFSFLLLLLILIGAWIPCHLCQKPISYLYNRRVLHQPLYPLPTTTVDVTHSPSPSPSSPPSIPTIFPKHPSSTNPTPFFPFYHSSSHSTPSTTKPSSAIPTFPANISSLMFPSSSKNDSKKSASYSRKLVAAILFPVLSFVLLSSLLLFLLFRRHQRGLILRSTEKSVLSDNHRLFPANLTTSDGRKLSGSAPTATATSVSNTSSDFVYLGTVVNSRGTTSVETSDDVMFGVGSPFQKLSSPELRPLPPLSKHSRHVFVNAEGGCSSDDEFYSPRGSAAEKDTYCLTPGGSRRAFLAPSFEPEKPKSQNSVLTSPSYPSSNSAVSSPTPPSSPSPHSSSPVISSPDVCKSPNNSRSDDCITVKQNINAGFFPLPPSLPPQPPLPPLPIRPLTPSPPKRRPPLPEINSDHQIHHFNGKPMEFTRNPFLAPPPPPPPPPPVGYWDSNVQKVMHLPALIPPMPIGVVTSNDSNDDMTRPKLKPLHWDKVRASSDHVMVWDQLRSSSFQLNEEMIETLFVSNSANMSSMEMNKRQIPSIQNQENRVLDPKKSQNIAILLRALNVTKDEVCDALLEGSTDSLGTELLETLLKMAPSKEEEIKLREYKDDSPFKLGPAEKFLKALLNIPFAFKRVEAMLYTTNFESEVNYLCKSFETLQAACEELRNSRMFLKLLEAVLKTGNRMNVGTNRGDAHAFKLDTLLKLVHVKGTDGKTTLLHFVVQEIIRAEGSRISTANQTTGESKAPNVFSFRDDIEHMKHGLQVVSGLSCELNNVKKAAAMDSDVLSSYVSKLAAGIGKVNEVIKLNSSIIGDSGRRFEEVLSCFMKKAENEIIRVQAQESVVLSLVKETTEYFHGSSAKEEAHPFRIFMVVRDFVNTLDQVCREVGKMNDRSILSPACQFPVMAVNNPMQSLVFKPQKVEATSSSSEDNADDA</sequence>
<name>A0A0K9PFC7_ZOSMR</name>